<evidence type="ECO:0000313" key="5">
    <source>
        <dbReference type="Proteomes" id="UP001185728"/>
    </source>
</evidence>
<dbReference type="InterPro" id="IPR052956">
    <property type="entry name" value="Mesenchyme-surface_protein"/>
</dbReference>
<dbReference type="PANTHER" id="PTHR46928">
    <property type="entry name" value="MESENCHYME-SPECIFIC CELL SURFACE GLYCOPROTEIN"/>
    <property type="match status" value="1"/>
</dbReference>
<dbReference type="InterPro" id="IPR015943">
    <property type="entry name" value="WD40/YVTN_repeat-like_dom_sf"/>
</dbReference>
<feature type="domain" description="Choice-of-anchor I" evidence="3">
    <location>
        <begin position="66"/>
        <end position="573"/>
    </location>
</feature>
<feature type="region of interest" description="Disordered" evidence="1">
    <location>
        <begin position="456"/>
        <end position="480"/>
    </location>
</feature>
<comment type="caution">
    <text evidence="4">The sequence shown here is derived from an EMBL/GenBank/DDBJ whole genome shotgun (WGS) entry which is preliminary data.</text>
</comment>
<dbReference type="InterPro" id="IPR055188">
    <property type="entry name" value="Choice_anch_I"/>
</dbReference>
<feature type="signal peptide" evidence="2">
    <location>
        <begin position="1"/>
        <end position="24"/>
    </location>
</feature>
<dbReference type="AlphaFoldDB" id="A0AAP5T5W5"/>
<evidence type="ECO:0000313" key="4">
    <source>
        <dbReference type="EMBL" id="MDV7176617.1"/>
    </source>
</evidence>
<proteinExistence type="predicted"/>
<dbReference type="RefSeq" id="WP_317676443.1">
    <property type="nucleotide sequence ID" value="NZ_JAWLUK010000004.1"/>
</dbReference>
<dbReference type="Gene3D" id="2.130.10.10">
    <property type="entry name" value="YVTN repeat-like/Quinoprotein amine dehydrogenase"/>
    <property type="match status" value="1"/>
</dbReference>
<dbReference type="EMBL" id="JAWLUK010000004">
    <property type="protein sequence ID" value="MDV7176617.1"/>
    <property type="molecule type" value="Genomic_DNA"/>
</dbReference>
<evidence type="ECO:0000256" key="2">
    <source>
        <dbReference type="SAM" id="SignalP"/>
    </source>
</evidence>
<name>A0AAP5T5W5_9MICC</name>
<dbReference type="InterPro" id="IPR011048">
    <property type="entry name" value="Haem_d1_sf"/>
</dbReference>
<dbReference type="NCBIfam" id="NF038117">
    <property type="entry name" value="choice_anch_I"/>
    <property type="match status" value="1"/>
</dbReference>
<dbReference type="Proteomes" id="UP001185728">
    <property type="component" value="Unassembled WGS sequence"/>
</dbReference>
<dbReference type="PANTHER" id="PTHR46928:SF1">
    <property type="entry name" value="MESENCHYME-SPECIFIC CELL SURFACE GLYCOPROTEIN"/>
    <property type="match status" value="1"/>
</dbReference>
<dbReference type="SUPFAM" id="SSF51004">
    <property type="entry name" value="C-terminal (heme d1) domain of cytochrome cd1-nitrite reductase"/>
    <property type="match status" value="1"/>
</dbReference>
<organism evidence="4 5">
    <name type="scientific">Micrococcus yunnanensis</name>
    <dbReference type="NCBI Taxonomy" id="566027"/>
    <lineage>
        <taxon>Bacteria</taxon>
        <taxon>Bacillati</taxon>
        <taxon>Actinomycetota</taxon>
        <taxon>Actinomycetes</taxon>
        <taxon>Micrococcales</taxon>
        <taxon>Micrococcaceae</taxon>
        <taxon>Micrococcus</taxon>
    </lineage>
</organism>
<dbReference type="Pfam" id="PF22494">
    <property type="entry name" value="choice_anch_I"/>
    <property type="match status" value="1"/>
</dbReference>
<evidence type="ECO:0000259" key="3">
    <source>
        <dbReference type="Pfam" id="PF22494"/>
    </source>
</evidence>
<reference evidence="4" key="1">
    <citation type="submission" date="2023-10" db="EMBL/GenBank/DDBJ databases">
        <title>Development of a sustainable strategy for remediation of hydrocarbon-contaminated territories based on the waste exchange concept.</title>
        <authorList>
            <person name="Krivoruchko A."/>
        </authorList>
    </citation>
    <scope>NUCLEOTIDE SEQUENCE</scope>
    <source>
        <strain evidence="4">IEGM 1325</strain>
    </source>
</reference>
<keyword evidence="2" id="KW-0732">Signal</keyword>
<accession>A0AAP5T5W5</accession>
<feature type="compositionally biased region" description="Polar residues" evidence="1">
    <location>
        <begin position="458"/>
        <end position="468"/>
    </location>
</feature>
<sequence length="579" mass="60489">MPRLARLATAVTAATLSTAFLAPASLSAPAPHSATAQRAAIAANPSGKSIELTRAGTHETGVFGESAAEIPAFDAVSGRLFVVNAQRGAVDVMRLGADAAPVAERTLSAEGLRTADGSVTDKGATVNSVAVSGGVLAVAVEAAEKTDHGWVVFFETASLRYLGGVRVGALPDSLAFSPNGAHVVVANEGEPADDFSVDPEGTISVVSVPKNAQQFSRLTQDAVRTVDFRAYDAGTALPAGVRVSGPDVAVPAGHEPAGRVARNLEPEYVTIDPTGRTAYVSVQEANAVAVVDLKSATLEDLWALTPTDWSTEGVLDVSDKDGGIELGHWPVDGLPMPDGIDTYRWRGQNLVVTANEGDGREWGDFNDSERVSDLDLCAAEFPGAKALQKKDALGRLKVLTDLGYDSERECHSSLTTLGGRSFSIYTADGTRLFDSAGMIEEQIARLVAAGELPEHAFNANNDETPSGDSRSDDKGPEPESVVVGTIQGRTYAFVGLERIGGVMVFDITDPRNATYVDYVNDRDWDAAGDDAAAGLGDMGAEGLTFVPADESPSGTALLIVANEVSGSTTVYEVNPTRRQ</sequence>
<gene>
    <name evidence="4" type="ORF">R4064_03015</name>
</gene>
<protein>
    <submittedName>
        <fullName evidence="4">Choice-of-anchor I family protein</fullName>
    </submittedName>
</protein>
<evidence type="ECO:0000256" key="1">
    <source>
        <dbReference type="SAM" id="MobiDB-lite"/>
    </source>
</evidence>
<feature type="chain" id="PRO_5042945625" evidence="2">
    <location>
        <begin position="25"/>
        <end position="579"/>
    </location>
</feature>